<sequence>MVRDIKNSLEIMSSRRELIHSCRGDPLEKQIHQYNINNNMIIAKAASYFRTVFKSAQQKASNIKWPHPRMDSSLNMEINELEEVLSKGEHMVETTKFEEFKAGKESSLSHGLEI</sequence>
<reference evidence="1 2" key="1">
    <citation type="submission" date="2022-03" db="EMBL/GenBank/DDBJ databases">
        <authorList>
            <person name="Macdonald S."/>
            <person name="Ahmed S."/>
            <person name="Newling K."/>
        </authorList>
    </citation>
    <scope>NUCLEOTIDE SEQUENCE [LARGE SCALE GENOMIC DNA]</scope>
</reference>
<evidence type="ECO:0000313" key="1">
    <source>
        <dbReference type="EMBL" id="CAH8291506.1"/>
    </source>
</evidence>
<gene>
    <name evidence="1" type="ORF">ERUC_LOCUS1427</name>
</gene>
<organism evidence="1 2">
    <name type="scientific">Eruca vesicaria subsp. sativa</name>
    <name type="common">Garden rocket</name>
    <name type="synonym">Eruca sativa</name>
    <dbReference type="NCBI Taxonomy" id="29727"/>
    <lineage>
        <taxon>Eukaryota</taxon>
        <taxon>Viridiplantae</taxon>
        <taxon>Streptophyta</taxon>
        <taxon>Embryophyta</taxon>
        <taxon>Tracheophyta</taxon>
        <taxon>Spermatophyta</taxon>
        <taxon>Magnoliopsida</taxon>
        <taxon>eudicotyledons</taxon>
        <taxon>Gunneridae</taxon>
        <taxon>Pentapetalae</taxon>
        <taxon>rosids</taxon>
        <taxon>malvids</taxon>
        <taxon>Brassicales</taxon>
        <taxon>Brassicaceae</taxon>
        <taxon>Brassiceae</taxon>
        <taxon>Eruca</taxon>
    </lineage>
</organism>
<evidence type="ECO:0000313" key="2">
    <source>
        <dbReference type="Proteomes" id="UP001642260"/>
    </source>
</evidence>
<accession>A0ABC8IQD8</accession>
<dbReference type="Proteomes" id="UP001642260">
    <property type="component" value="Unassembled WGS sequence"/>
</dbReference>
<comment type="caution">
    <text evidence="1">The sequence shown here is derived from an EMBL/GenBank/DDBJ whole genome shotgun (WGS) entry which is preliminary data.</text>
</comment>
<protein>
    <submittedName>
        <fullName evidence="1">Uncharacterized protein</fullName>
    </submittedName>
</protein>
<dbReference type="EMBL" id="CAKOAT010047489">
    <property type="protein sequence ID" value="CAH8291506.1"/>
    <property type="molecule type" value="Genomic_DNA"/>
</dbReference>
<keyword evidence="2" id="KW-1185">Reference proteome</keyword>
<name>A0ABC8IQD8_ERUVS</name>
<proteinExistence type="predicted"/>
<dbReference type="AlphaFoldDB" id="A0ABC8IQD8"/>